<keyword evidence="2" id="KW-0812">Transmembrane</keyword>
<evidence type="ECO:0000256" key="2">
    <source>
        <dbReference type="SAM" id="Phobius"/>
    </source>
</evidence>
<evidence type="ECO:0000256" key="1">
    <source>
        <dbReference type="SAM" id="MobiDB-lite"/>
    </source>
</evidence>
<feature type="transmembrane region" description="Helical" evidence="2">
    <location>
        <begin position="12"/>
        <end position="29"/>
    </location>
</feature>
<organism evidence="3 4">
    <name type="scientific">Apiotrichum porosum</name>
    <dbReference type="NCBI Taxonomy" id="105984"/>
    <lineage>
        <taxon>Eukaryota</taxon>
        <taxon>Fungi</taxon>
        <taxon>Dikarya</taxon>
        <taxon>Basidiomycota</taxon>
        <taxon>Agaricomycotina</taxon>
        <taxon>Tremellomycetes</taxon>
        <taxon>Trichosporonales</taxon>
        <taxon>Trichosporonaceae</taxon>
        <taxon>Apiotrichum</taxon>
    </lineage>
</organism>
<gene>
    <name evidence="3" type="ORF">EHS24_009265</name>
</gene>
<feature type="compositionally biased region" description="Low complexity" evidence="1">
    <location>
        <begin position="65"/>
        <end position="75"/>
    </location>
</feature>
<feature type="region of interest" description="Disordered" evidence="1">
    <location>
        <begin position="55"/>
        <end position="75"/>
    </location>
</feature>
<protein>
    <submittedName>
        <fullName evidence="3">Uncharacterized protein</fullName>
    </submittedName>
</protein>
<comment type="caution">
    <text evidence="3">The sequence shown here is derived from an EMBL/GenBank/DDBJ whole genome shotgun (WGS) entry which is preliminary data.</text>
</comment>
<keyword evidence="2" id="KW-1133">Transmembrane helix</keyword>
<keyword evidence="2" id="KW-0472">Membrane</keyword>
<keyword evidence="4" id="KW-1185">Reference proteome</keyword>
<name>A0A427XLI7_9TREE</name>
<proteinExistence type="predicted"/>
<evidence type="ECO:0000313" key="3">
    <source>
        <dbReference type="EMBL" id="RSH79614.1"/>
    </source>
</evidence>
<sequence>MNSTSPKKVAYGWVALTFGALGTYIWAKGQNDKRWKEQRTLRTMGDTDKGYEYWKDKAAAPAPPAESTAPSTPQA</sequence>
<dbReference type="EMBL" id="RSCE01000009">
    <property type="protein sequence ID" value="RSH79614.1"/>
    <property type="molecule type" value="Genomic_DNA"/>
</dbReference>
<accession>A0A427XLI7</accession>
<reference evidence="3 4" key="1">
    <citation type="submission" date="2018-11" db="EMBL/GenBank/DDBJ databases">
        <title>Genome sequence of Apiotrichum porosum DSM 27194.</title>
        <authorList>
            <person name="Aliyu H."/>
            <person name="Gorte O."/>
            <person name="Ochsenreither K."/>
        </authorList>
    </citation>
    <scope>NUCLEOTIDE SEQUENCE [LARGE SCALE GENOMIC DNA]</scope>
    <source>
        <strain evidence="3 4">DSM 27194</strain>
    </source>
</reference>
<dbReference type="Proteomes" id="UP000279236">
    <property type="component" value="Unassembled WGS sequence"/>
</dbReference>
<dbReference type="GeneID" id="39593808"/>
<dbReference type="AlphaFoldDB" id="A0A427XLI7"/>
<dbReference type="RefSeq" id="XP_028474723.1">
    <property type="nucleotide sequence ID" value="XM_028624555.1"/>
</dbReference>
<evidence type="ECO:0000313" key="4">
    <source>
        <dbReference type="Proteomes" id="UP000279236"/>
    </source>
</evidence>